<evidence type="ECO:0000256" key="1">
    <source>
        <dbReference type="SAM" id="Phobius"/>
    </source>
</evidence>
<evidence type="ECO:0000313" key="2">
    <source>
        <dbReference type="EMBL" id="GAA1592290.1"/>
    </source>
</evidence>
<evidence type="ECO:0000313" key="3">
    <source>
        <dbReference type="Proteomes" id="UP001500190"/>
    </source>
</evidence>
<dbReference type="EMBL" id="BAAAND010000007">
    <property type="protein sequence ID" value="GAA1592290.1"/>
    <property type="molecule type" value="Genomic_DNA"/>
</dbReference>
<dbReference type="Proteomes" id="UP001500190">
    <property type="component" value="Unassembled WGS sequence"/>
</dbReference>
<keyword evidence="1" id="KW-1133">Transmembrane helix</keyword>
<gene>
    <name evidence="2" type="ORF">GCM10009742_43830</name>
</gene>
<keyword evidence="1" id="KW-0812">Transmembrane</keyword>
<comment type="caution">
    <text evidence="2">The sequence shown here is derived from an EMBL/GenBank/DDBJ whole genome shotgun (WGS) entry which is preliminary data.</text>
</comment>
<organism evidence="2 3">
    <name type="scientific">Kribbella karoonensis</name>
    <dbReference type="NCBI Taxonomy" id="324851"/>
    <lineage>
        <taxon>Bacteria</taxon>
        <taxon>Bacillati</taxon>
        <taxon>Actinomycetota</taxon>
        <taxon>Actinomycetes</taxon>
        <taxon>Propionibacteriales</taxon>
        <taxon>Kribbellaceae</taxon>
        <taxon>Kribbella</taxon>
    </lineage>
</organism>
<reference evidence="2 3" key="1">
    <citation type="journal article" date="2019" name="Int. J. Syst. Evol. Microbiol.">
        <title>The Global Catalogue of Microorganisms (GCM) 10K type strain sequencing project: providing services to taxonomists for standard genome sequencing and annotation.</title>
        <authorList>
            <consortium name="The Broad Institute Genomics Platform"/>
            <consortium name="The Broad Institute Genome Sequencing Center for Infectious Disease"/>
            <person name="Wu L."/>
            <person name="Ma J."/>
        </authorList>
    </citation>
    <scope>NUCLEOTIDE SEQUENCE [LARGE SCALE GENOMIC DNA]</scope>
    <source>
        <strain evidence="2 3">JCM 14304</strain>
    </source>
</reference>
<protein>
    <submittedName>
        <fullName evidence="2">Uncharacterized protein</fullName>
    </submittedName>
</protein>
<name>A0ABN2E1D0_9ACTN</name>
<keyword evidence="3" id="KW-1185">Reference proteome</keyword>
<proteinExistence type="predicted"/>
<feature type="transmembrane region" description="Helical" evidence="1">
    <location>
        <begin position="141"/>
        <end position="164"/>
    </location>
</feature>
<sequence>MASVGPGLAGGPVGPIVWRMSYQQQPPQFQPQQPYQQYQPQGPMGMLQLTIQGSAMTSNLVPPTVHLNGYPVPVKYGRNDIPVPAGPLHVDVHSQWILTYGKAALDCTVQPNEAVPVFYASPYHQFTSGSIGHSKVKRKGLGLLLVLIGVILAVVVLAGVLGAFG</sequence>
<keyword evidence="1" id="KW-0472">Membrane</keyword>
<accession>A0ABN2E1D0</accession>